<keyword evidence="5 12" id="KW-0436">Ligase</keyword>
<keyword evidence="6 12" id="KW-0547">Nucleotide-binding</keyword>
<comment type="pathway">
    <text evidence="1 12">Purine metabolism; IMP biosynthesis via de novo pathway; 5-amino-1-(5-phospho-D-ribosyl)imidazole from N(2)-formyl-N(1)-(5-phospho-D-ribosyl)glycinamide: step 2/2.</text>
</comment>
<dbReference type="InterPro" id="IPR010918">
    <property type="entry name" value="PurM-like_C_dom"/>
</dbReference>
<dbReference type="InterPro" id="IPR036676">
    <property type="entry name" value="PurM-like_C_sf"/>
</dbReference>
<dbReference type="InterPro" id="IPR016188">
    <property type="entry name" value="PurM-like_N"/>
</dbReference>
<evidence type="ECO:0000256" key="2">
    <source>
        <dbReference type="ARBA" id="ARBA00010280"/>
    </source>
</evidence>
<evidence type="ECO:0000259" key="14">
    <source>
        <dbReference type="Pfam" id="PF02769"/>
    </source>
</evidence>
<evidence type="ECO:0000256" key="1">
    <source>
        <dbReference type="ARBA" id="ARBA00004686"/>
    </source>
</evidence>
<dbReference type="RefSeq" id="WP_243537553.1">
    <property type="nucleotide sequence ID" value="NZ_CP093442.1"/>
</dbReference>
<comment type="similarity">
    <text evidence="2 12">Belongs to the AIR synthase family.</text>
</comment>
<dbReference type="NCBIfam" id="TIGR00878">
    <property type="entry name" value="purM"/>
    <property type="match status" value="1"/>
</dbReference>
<protein>
    <recommendedName>
        <fullName evidence="4 12">Phosphoribosylformylglycinamidine cyclo-ligase</fullName>
        <ecNumber evidence="3 12">6.3.3.1</ecNumber>
    </recommendedName>
    <alternativeName>
        <fullName evidence="9 12">AIR synthase</fullName>
    </alternativeName>
    <alternativeName>
        <fullName evidence="10 12">AIRS</fullName>
    </alternativeName>
    <alternativeName>
        <fullName evidence="8 12">Phosphoribosyl-aminoimidazole synthetase</fullName>
    </alternativeName>
</protein>
<sequence length="335" mass="36895">MKSVDYKEAGVDITKADAFVERIKNLVPTTFNDQVLQGIGGFAAVYKLSEDRYLASCTDGVGTKLKLAQKLNKHHGIGIDLVAMCVNDLLCVGAKPLFFLDYMAFGKLDTKVSEELIAGMVDGCRQSGMALIGGETAEMPGVYQDGEYDLAGFSVGDLTPQEMFNDKNMSEGDVLIGIASSGFHSNGYSLLRTLVDDSETELQEQLLVPTKIYVETYSQLRKKFPQGFLGAAHMTGGGVENIPRMSENFDFNVNFWPAVTELAPVFKPILQRVDLSQEELFRTFNMGIGLTILVKKEVATEVLNHLHENRIKAWTLGDIKSGSGQLNMNVEWKLN</sequence>
<dbReference type="CDD" id="cd02196">
    <property type="entry name" value="PurM"/>
    <property type="match status" value="1"/>
</dbReference>
<comment type="subcellular location">
    <subcellularLocation>
        <location evidence="12">Cytoplasm</location>
    </subcellularLocation>
</comment>
<dbReference type="PANTHER" id="PTHR10520:SF12">
    <property type="entry name" value="TRIFUNCTIONAL PURINE BIOSYNTHETIC PROTEIN ADENOSINE-3"/>
    <property type="match status" value="1"/>
</dbReference>
<evidence type="ECO:0000256" key="5">
    <source>
        <dbReference type="ARBA" id="ARBA00022598"/>
    </source>
</evidence>
<dbReference type="InterPro" id="IPR004733">
    <property type="entry name" value="PurM_cligase"/>
</dbReference>
<dbReference type="GO" id="GO:0004641">
    <property type="term" value="F:phosphoribosylformylglycinamidine cyclo-ligase activity"/>
    <property type="evidence" value="ECO:0007669"/>
    <property type="project" value="UniProtKB-EC"/>
</dbReference>
<proteinExistence type="inferred from homology"/>
<keyword evidence="7 12" id="KW-0067">ATP-binding</keyword>
<evidence type="ECO:0000259" key="13">
    <source>
        <dbReference type="Pfam" id="PF00586"/>
    </source>
</evidence>
<evidence type="ECO:0000256" key="6">
    <source>
        <dbReference type="ARBA" id="ARBA00022741"/>
    </source>
</evidence>
<name>A0ABY4C876_9BACT</name>
<dbReference type="SUPFAM" id="SSF55326">
    <property type="entry name" value="PurM N-terminal domain-like"/>
    <property type="match status" value="1"/>
</dbReference>
<comment type="catalytic activity">
    <reaction evidence="11 12">
        <text>2-formamido-N(1)-(5-O-phospho-beta-D-ribosyl)acetamidine + ATP = 5-amino-1-(5-phospho-beta-D-ribosyl)imidazole + ADP + phosphate + H(+)</text>
        <dbReference type="Rhea" id="RHEA:23032"/>
        <dbReference type="ChEBI" id="CHEBI:15378"/>
        <dbReference type="ChEBI" id="CHEBI:30616"/>
        <dbReference type="ChEBI" id="CHEBI:43474"/>
        <dbReference type="ChEBI" id="CHEBI:137981"/>
        <dbReference type="ChEBI" id="CHEBI:147287"/>
        <dbReference type="ChEBI" id="CHEBI:456216"/>
        <dbReference type="EC" id="6.3.3.1"/>
    </reaction>
</comment>
<dbReference type="SUPFAM" id="SSF56042">
    <property type="entry name" value="PurM C-terminal domain-like"/>
    <property type="match status" value="1"/>
</dbReference>
<evidence type="ECO:0000256" key="7">
    <source>
        <dbReference type="ARBA" id="ARBA00022840"/>
    </source>
</evidence>
<dbReference type="Pfam" id="PF02769">
    <property type="entry name" value="AIRS_C"/>
    <property type="match status" value="1"/>
</dbReference>
<dbReference type="Pfam" id="PF00586">
    <property type="entry name" value="AIRS"/>
    <property type="match status" value="1"/>
</dbReference>
<evidence type="ECO:0000256" key="9">
    <source>
        <dbReference type="ARBA" id="ARBA00032931"/>
    </source>
</evidence>
<evidence type="ECO:0000256" key="12">
    <source>
        <dbReference type="HAMAP-Rule" id="MF_00741"/>
    </source>
</evidence>
<feature type="domain" description="PurM-like C-terminal" evidence="14">
    <location>
        <begin position="171"/>
        <end position="322"/>
    </location>
</feature>
<reference evidence="15" key="1">
    <citation type="submission" date="2022-03" db="EMBL/GenBank/DDBJ databases">
        <title>Genome Identification and Characterization of new species Bdellovibrio reynosense LBG001 sp. nov. from a Mexico soil sample.</title>
        <authorList>
            <person name="Camilli A."/>
            <person name="Ajao Y."/>
            <person name="Guo X."/>
        </authorList>
    </citation>
    <scope>NUCLEOTIDE SEQUENCE</scope>
    <source>
        <strain evidence="15">LBG001</strain>
    </source>
</reference>
<keyword evidence="16" id="KW-1185">Reference proteome</keyword>
<organism evidence="15 16">
    <name type="scientific">Bdellovibrio reynosensis</name>
    <dbReference type="NCBI Taxonomy" id="2835041"/>
    <lineage>
        <taxon>Bacteria</taxon>
        <taxon>Pseudomonadati</taxon>
        <taxon>Bdellovibrionota</taxon>
        <taxon>Bdellovibrionia</taxon>
        <taxon>Bdellovibrionales</taxon>
        <taxon>Pseudobdellovibrionaceae</taxon>
        <taxon>Bdellovibrio</taxon>
    </lineage>
</organism>
<dbReference type="Gene3D" id="3.90.650.10">
    <property type="entry name" value="PurM-like C-terminal domain"/>
    <property type="match status" value="1"/>
</dbReference>
<evidence type="ECO:0000313" key="16">
    <source>
        <dbReference type="Proteomes" id="UP000830116"/>
    </source>
</evidence>
<dbReference type="Gene3D" id="3.30.1330.10">
    <property type="entry name" value="PurM-like, N-terminal domain"/>
    <property type="match status" value="1"/>
</dbReference>
<gene>
    <name evidence="12 15" type="primary">purM</name>
    <name evidence="15" type="ORF">MNR06_15950</name>
</gene>
<dbReference type="InterPro" id="IPR036921">
    <property type="entry name" value="PurM-like_N_sf"/>
</dbReference>
<dbReference type="EMBL" id="CP093442">
    <property type="protein sequence ID" value="UOF01193.1"/>
    <property type="molecule type" value="Genomic_DNA"/>
</dbReference>
<dbReference type="HAMAP" id="MF_00741">
    <property type="entry name" value="AIRS"/>
    <property type="match status" value="1"/>
</dbReference>
<evidence type="ECO:0000256" key="8">
    <source>
        <dbReference type="ARBA" id="ARBA00031908"/>
    </source>
</evidence>
<dbReference type="PANTHER" id="PTHR10520">
    <property type="entry name" value="TRIFUNCTIONAL PURINE BIOSYNTHETIC PROTEIN ADENOSINE-3-RELATED"/>
    <property type="match status" value="1"/>
</dbReference>
<feature type="domain" description="PurM-like N-terminal" evidence="13">
    <location>
        <begin position="43"/>
        <end position="156"/>
    </location>
</feature>
<evidence type="ECO:0000256" key="3">
    <source>
        <dbReference type="ARBA" id="ARBA00013047"/>
    </source>
</evidence>
<accession>A0ABY4C876</accession>
<keyword evidence="12" id="KW-0658">Purine biosynthesis</keyword>
<evidence type="ECO:0000256" key="11">
    <source>
        <dbReference type="ARBA" id="ARBA00049057"/>
    </source>
</evidence>
<evidence type="ECO:0000256" key="10">
    <source>
        <dbReference type="ARBA" id="ARBA00033093"/>
    </source>
</evidence>
<keyword evidence="12" id="KW-0963">Cytoplasm</keyword>
<dbReference type="EC" id="6.3.3.1" evidence="3 12"/>
<dbReference type="Proteomes" id="UP000830116">
    <property type="component" value="Chromosome"/>
</dbReference>
<evidence type="ECO:0000313" key="15">
    <source>
        <dbReference type="EMBL" id="UOF01193.1"/>
    </source>
</evidence>
<evidence type="ECO:0000256" key="4">
    <source>
        <dbReference type="ARBA" id="ARBA00020367"/>
    </source>
</evidence>